<evidence type="ECO:0000313" key="2">
    <source>
        <dbReference type="EMBL" id="EPE34649.1"/>
    </source>
</evidence>
<name>S3DC25_GLAL2</name>
<evidence type="ECO:0000259" key="1">
    <source>
        <dbReference type="Pfam" id="PF23155"/>
    </source>
</evidence>
<dbReference type="InterPro" id="IPR055481">
    <property type="entry name" value="DUF7053"/>
</dbReference>
<dbReference type="KEGG" id="glz:GLAREA_10343"/>
<reference evidence="2 3" key="1">
    <citation type="journal article" date="2013" name="BMC Genomics">
        <title>Genomics-driven discovery of the pneumocandin biosynthetic gene cluster in the fungus Glarea lozoyensis.</title>
        <authorList>
            <person name="Chen L."/>
            <person name="Yue Q."/>
            <person name="Zhang X."/>
            <person name="Xiang M."/>
            <person name="Wang C."/>
            <person name="Li S."/>
            <person name="Che Y."/>
            <person name="Ortiz-Lopez F.J."/>
            <person name="Bills G.F."/>
            <person name="Liu X."/>
            <person name="An Z."/>
        </authorList>
    </citation>
    <scope>NUCLEOTIDE SEQUENCE [LARGE SCALE GENOMIC DNA]</scope>
    <source>
        <strain evidence="3">ATCC 20868 / MF5171</strain>
    </source>
</reference>
<sequence length="203" mass="21944">MTSYLNTSTTVNVIRPLAPAVSKASALALLHDFKTIIALNPLIKSYKPVSSPVAFYKSVPADLKPSSTAELEALSVLSVIENSAPPEGTTGATWRGGWTKAFVPSELSYESSFQHLEDGGMILTHAPMGVNSVTTWKIEQGDEGLMVNMKLVVNSNKMLMAFIKTTLQDSVEKLVDDFLKAVEKVQETGKVVMLQADGSRIEV</sequence>
<feature type="domain" description="DUF7053" evidence="1">
    <location>
        <begin position="7"/>
        <end position="183"/>
    </location>
</feature>
<dbReference type="RefSeq" id="XP_008078584.1">
    <property type="nucleotide sequence ID" value="XM_008080393.1"/>
</dbReference>
<evidence type="ECO:0000313" key="3">
    <source>
        <dbReference type="Proteomes" id="UP000016922"/>
    </source>
</evidence>
<dbReference type="Proteomes" id="UP000016922">
    <property type="component" value="Unassembled WGS sequence"/>
</dbReference>
<gene>
    <name evidence="2" type="ORF">GLAREA_10343</name>
</gene>
<protein>
    <recommendedName>
        <fullName evidence="1">DUF7053 domain-containing protein</fullName>
    </recommendedName>
</protein>
<dbReference type="PANTHER" id="PTHR38117">
    <property type="entry name" value="NACHT AND WD40 DOMAIN PROTEIN"/>
    <property type="match status" value="1"/>
</dbReference>
<dbReference type="GeneID" id="19469390"/>
<dbReference type="EMBL" id="KE145356">
    <property type="protein sequence ID" value="EPE34649.1"/>
    <property type="molecule type" value="Genomic_DNA"/>
</dbReference>
<dbReference type="Pfam" id="PF23155">
    <property type="entry name" value="DUF7053"/>
    <property type="match status" value="1"/>
</dbReference>
<accession>S3DC25</accession>
<organism evidence="2 3">
    <name type="scientific">Glarea lozoyensis (strain ATCC 20868 / MF5171)</name>
    <dbReference type="NCBI Taxonomy" id="1116229"/>
    <lineage>
        <taxon>Eukaryota</taxon>
        <taxon>Fungi</taxon>
        <taxon>Dikarya</taxon>
        <taxon>Ascomycota</taxon>
        <taxon>Pezizomycotina</taxon>
        <taxon>Leotiomycetes</taxon>
        <taxon>Helotiales</taxon>
        <taxon>Helotiaceae</taxon>
        <taxon>Glarea</taxon>
    </lineage>
</organism>
<proteinExistence type="predicted"/>
<dbReference type="AlphaFoldDB" id="S3DC25"/>
<dbReference type="PANTHER" id="PTHR38117:SF2">
    <property type="entry name" value="NACHT AND WD40 DOMAIN PROTEIN"/>
    <property type="match status" value="1"/>
</dbReference>
<dbReference type="eggNOG" id="ENOG502R8N1">
    <property type="taxonomic scope" value="Eukaryota"/>
</dbReference>
<keyword evidence="3" id="KW-1185">Reference proteome</keyword>
<dbReference type="OrthoDB" id="3246050at2759"/>
<dbReference type="HOGENOM" id="CLU_1396456_0_0_1"/>